<comment type="caution">
    <text evidence="1">The sequence shown here is derived from an EMBL/GenBank/DDBJ whole genome shotgun (WGS) entry which is preliminary data.</text>
</comment>
<sequence length="106" mass="11647">MALDSEELIFIPAASHSAANHPSACCRSWLEGACRTTSSAKTKDEIQWSPNQPPSSPQLHLKILIMEIMNRTGDKRAALPESNMHWEQVRLSSANAEQTPAPPTLI</sequence>
<dbReference type="Proteomes" id="UP001345963">
    <property type="component" value="Unassembled WGS sequence"/>
</dbReference>
<name>A0ABU7BID1_9TELE</name>
<dbReference type="EMBL" id="JAHUTI010051909">
    <property type="protein sequence ID" value="MED6249360.1"/>
    <property type="molecule type" value="Genomic_DNA"/>
</dbReference>
<accession>A0ABU7BID1</accession>
<protein>
    <submittedName>
        <fullName evidence="1">Uncharacterized protein</fullName>
    </submittedName>
</protein>
<reference evidence="1 2" key="1">
    <citation type="submission" date="2021-07" db="EMBL/GenBank/DDBJ databases">
        <authorList>
            <person name="Palmer J.M."/>
        </authorList>
    </citation>
    <scope>NUCLEOTIDE SEQUENCE [LARGE SCALE GENOMIC DNA]</scope>
    <source>
        <strain evidence="1 2">AT_MEX2019</strain>
        <tissue evidence="1">Muscle</tissue>
    </source>
</reference>
<organism evidence="1 2">
    <name type="scientific">Ataeniobius toweri</name>
    <dbReference type="NCBI Taxonomy" id="208326"/>
    <lineage>
        <taxon>Eukaryota</taxon>
        <taxon>Metazoa</taxon>
        <taxon>Chordata</taxon>
        <taxon>Craniata</taxon>
        <taxon>Vertebrata</taxon>
        <taxon>Euteleostomi</taxon>
        <taxon>Actinopterygii</taxon>
        <taxon>Neopterygii</taxon>
        <taxon>Teleostei</taxon>
        <taxon>Neoteleostei</taxon>
        <taxon>Acanthomorphata</taxon>
        <taxon>Ovalentaria</taxon>
        <taxon>Atherinomorphae</taxon>
        <taxon>Cyprinodontiformes</taxon>
        <taxon>Goodeidae</taxon>
        <taxon>Ataeniobius</taxon>
    </lineage>
</organism>
<proteinExistence type="predicted"/>
<gene>
    <name evidence="1" type="ORF">ATANTOWER_012967</name>
</gene>
<evidence type="ECO:0000313" key="1">
    <source>
        <dbReference type="EMBL" id="MED6249360.1"/>
    </source>
</evidence>
<evidence type="ECO:0000313" key="2">
    <source>
        <dbReference type="Proteomes" id="UP001345963"/>
    </source>
</evidence>
<keyword evidence="2" id="KW-1185">Reference proteome</keyword>